<dbReference type="Pfam" id="PF01627">
    <property type="entry name" value="Hpt"/>
    <property type="match status" value="1"/>
</dbReference>
<dbReference type="CDD" id="cd00731">
    <property type="entry name" value="CheA_reg"/>
    <property type="match status" value="1"/>
</dbReference>
<dbReference type="CDD" id="cd16916">
    <property type="entry name" value="HATPase_CheA-like"/>
    <property type="match status" value="1"/>
</dbReference>
<dbReference type="InterPro" id="IPR004105">
    <property type="entry name" value="CheA-like_dim"/>
</dbReference>
<dbReference type="PROSITE" id="PS50109">
    <property type="entry name" value="HIS_KIN"/>
    <property type="match status" value="1"/>
</dbReference>
<dbReference type="RefSeq" id="WP_216839597.1">
    <property type="nucleotide sequence ID" value="NZ_JAFNJS010000009.1"/>
</dbReference>
<dbReference type="SMART" id="SM00387">
    <property type="entry name" value="HATPase_c"/>
    <property type="match status" value="1"/>
</dbReference>
<evidence type="ECO:0000313" key="6">
    <source>
        <dbReference type="EMBL" id="MFC3003161.1"/>
    </source>
</evidence>
<evidence type="ECO:0000313" key="7">
    <source>
        <dbReference type="Proteomes" id="UP001595420"/>
    </source>
</evidence>
<dbReference type="GO" id="GO:0004673">
    <property type="term" value="F:protein histidine kinase activity"/>
    <property type="evidence" value="ECO:0007669"/>
    <property type="project" value="UniProtKB-EC"/>
</dbReference>
<evidence type="ECO:0000259" key="5">
    <source>
        <dbReference type="PROSITE" id="PS50894"/>
    </source>
</evidence>
<dbReference type="EMBL" id="JBHRSB010000009">
    <property type="protein sequence ID" value="MFC3003161.1"/>
    <property type="molecule type" value="Genomic_DNA"/>
</dbReference>
<dbReference type="PROSITE" id="PS50894">
    <property type="entry name" value="HPT"/>
    <property type="match status" value="1"/>
</dbReference>
<evidence type="ECO:0000259" key="3">
    <source>
        <dbReference type="PROSITE" id="PS50109"/>
    </source>
</evidence>
<accession>A0ABV7BZK5</accession>
<feature type="domain" description="HPt" evidence="5">
    <location>
        <begin position="1"/>
        <end position="103"/>
    </location>
</feature>
<evidence type="ECO:0000256" key="1">
    <source>
        <dbReference type="ARBA" id="ARBA00035100"/>
    </source>
</evidence>
<keyword evidence="7" id="KW-1185">Reference proteome</keyword>
<dbReference type="Pfam" id="PF02895">
    <property type="entry name" value="H-kinase_dim"/>
    <property type="match status" value="1"/>
</dbReference>
<dbReference type="InterPro" id="IPR002545">
    <property type="entry name" value="CheW-lke_dom"/>
</dbReference>
<dbReference type="EC" id="2.7.13.3" evidence="6"/>
<reference evidence="7" key="1">
    <citation type="journal article" date="2019" name="Int. J. Syst. Evol. Microbiol.">
        <title>The Global Catalogue of Microorganisms (GCM) 10K type strain sequencing project: providing services to taxonomists for standard genome sequencing and annotation.</title>
        <authorList>
            <consortium name="The Broad Institute Genomics Platform"/>
            <consortium name="The Broad Institute Genome Sequencing Center for Infectious Disease"/>
            <person name="Wu L."/>
            <person name="Ma J."/>
        </authorList>
    </citation>
    <scope>NUCLEOTIDE SEQUENCE [LARGE SCALE GENOMIC DNA]</scope>
    <source>
        <strain evidence="7">CGMCC 1.16855</strain>
    </source>
</reference>
<sequence length="680" mass="72155">MSFDHLRATYFEESAELLESAYAQLSDLAEGREDGETVHALFRAIHSIKGGGGAFGFDRLVRLAHGMETLLDLLREGTLPLDAAQVALLLRGADALADLLAAERGGTAVAAGFEDALMQAFRIAAEAPAGAPRVVAAPATAAPVDLPEGWRIDFRPRPELFRNANEPLLLVRQLQRLGPVTVTADLTRLPPLERMEAEDAYLDWHFVLQAAVPRGSVEEVFEFVADDCELTISPIAAEVVAEADTPQEAAPAEIAPVAAQAVAATTPQAAAASQPAAQSMRVDVQKIDRLVNLVGEMVIGQAMLVQHAGSLPPDLCPGLTAGLETLSQHLRELQEGVMSIRTQPVKSVFSRMPRLVRELSAQLGKDVRLVVTGESTEIDKTVVEQLADPLTHLLRNALDHGIETPDQREAAGKPRQGTVHLSAAQRSGRIVIELSDDGRGIDRARVLARARERGLVAPDAVLSESEIDELIFLPSFSTAATVSAVSGRGVGMDVVRRNIQALGGRIALESRFGSGSRFLLSLPLTLAVLDGLVVSVGREAYILPIAAIVESLRPRPEDIHAVVGRGDVLSIRGAYIPLLPLHRHFAVPEAEADPSRGIVVIVETDHAGQLGLLVDDLVGQQQVVVKSLEANYGRVEGIGGATILGDGRVALILDIPGLGLGQGRVAASAPRSPATPSALQ</sequence>
<gene>
    <name evidence="6" type="ORF">ACFOD3_24920</name>
</gene>
<evidence type="ECO:0000259" key="4">
    <source>
        <dbReference type="PROSITE" id="PS50851"/>
    </source>
</evidence>
<dbReference type="SMART" id="SM01231">
    <property type="entry name" value="H-kinase_dim"/>
    <property type="match status" value="1"/>
</dbReference>
<evidence type="ECO:0000256" key="2">
    <source>
        <dbReference type="PROSITE-ProRule" id="PRU00110"/>
    </source>
</evidence>
<dbReference type="Pfam" id="PF02518">
    <property type="entry name" value="HATPase_c"/>
    <property type="match status" value="1"/>
</dbReference>
<feature type="modified residue" description="Phosphohistidine" evidence="2">
    <location>
        <position position="46"/>
    </location>
</feature>
<protein>
    <submittedName>
        <fullName evidence="6">Chemotaxis protein CheA</fullName>
        <ecNumber evidence="6">2.7.13.3</ecNumber>
    </submittedName>
</protein>
<dbReference type="InterPro" id="IPR051315">
    <property type="entry name" value="Bact_Chemotaxis_CheA"/>
</dbReference>
<dbReference type="CDD" id="cd00088">
    <property type="entry name" value="HPT"/>
    <property type="match status" value="1"/>
</dbReference>
<comment type="caution">
    <text evidence="6">The sequence shown here is derived from an EMBL/GenBank/DDBJ whole genome shotgun (WGS) entry which is preliminary data.</text>
</comment>
<name>A0ABV7BZK5_9PROT</name>
<dbReference type="InterPro" id="IPR005467">
    <property type="entry name" value="His_kinase_dom"/>
</dbReference>
<feature type="domain" description="Histidine kinase" evidence="3">
    <location>
        <begin position="323"/>
        <end position="526"/>
    </location>
</feature>
<keyword evidence="6" id="KW-0808">Transferase</keyword>
<proteinExistence type="predicted"/>
<dbReference type="InterPro" id="IPR008207">
    <property type="entry name" value="Sig_transdc_His_kin_Hpt_dom"/>
</dbReference>
<comment type="function">
    <text evidence="1">Involved in the transmission of sensory signals from the chemoreceptors to the flagellar motors. CheA is autophosphorylated; it can transfer its phosphate group to either CheB or CheY.</text>
</comment>
<dbReference type="SMART" id="SM00073">
    <property type="entry name" value="HPT"/>
    <property type="match status" value="1"/>
</dbReference>
<dbReference type="PANTHER" id="PTHR43395">
    <property type="entry name" value="SENSOR HISTIDINE KINASE CHEA"/>
    <property type="match status" value="1"/>
</dbReference>
<dbReference type="Pfam" id="PF01584">
    <property type="entry name" value="CheW"/>
    <property type="match status" value="1"/>
</dbReference>
<organism evidence="6 7">
    <name type="scientific">Falsiroseomonas tokyonensis</name>
    <dbReference type="NCBI Taxonomy" id="430521"/>
    <lineage>
        <taxon>Bacteria</taxon>
        <taxon>Pseudomonadati</taxon>
        <taxon>Pseudomonadota</taxon>
        <taxon>Alphaproteobacteria</taxon>
        <taxon>Acetobacterales</taxon>
        <taxon>Roseomonadaceae</taxon>
        <taxon>Falsiroseomonas</taxon>
    </lineage>
</organism>
<dbReference type="SMART" id="SM00260">
    <property type="entry name" value="CheW"/>
    <property type="match status" value="1"/>
</dbReference>
<keyword evidence="2" id="KW-0597">Phosphoprotein</keyword>
<feature type="domain" description="CheW-like" evidence="4">
    <location>
        <begin position="528"/>
        <end position="664"/>
    </location>
</feature>
<dbReference type="InterPro" id="IPR003594">
    <property type="entry name" value="HATPase_dom"/>
</dbReference>
<dbReference type="Proteomes" id="UP001595420">
    <property type="component" value="Unassembled WGS sequence"/>
</dbReference>
<dbReference type="PROSITE" id="PS50851">
    <property type="entry name" value="CHEW"/>
    <property type="match status" value="1"/>
</dbReference>
<dbReference type="PANTHER" id="PTHR43395:SF10">
    <property type="entry name" value="CHEMOTAXIS PROTEIN CHEA"/>
    <property type="match status" value="1"/>
</dbReference>